<name>A0A439CPX8_9PEZI</name>
<dbReference type="InterPro" id="IPR040841">
    <property type="entry name" value="Luciferase_dom"/>
</dbReference>
<gene>
    <name evidence="2" type="ORF">EKO27_g10894</name>
</gene>
<dbReference type="Proteomes" id="UP000286045">
    <property type="component" value="Unassembled WGS sequence"/>
</dbReference>
<dbReference type="STRING" id="363999.A0A439CPX8"/>
<organism evidence="2 3">
    <name type="scientific">Xylaria grammica</name>
    <dbReference type="NCBI Taxonomy" id="363999"/>
    <lineage>
        <taxon>Eukaryota</taxon>
        <taxon>Fungi</taxon>
        <taxon>Dikarya</taxon>
        <taxon>Ascomycota</taxon>
        <taxon>Pezizomycotina</taxon>
        <taxon>Sordariomycetes</taxon>
        <taxon>Xylariomycetidae</taxon>
        <taxon>Xylariales</taxon>
        <taxon>Xylariaceae</taxon>
        <taxon>Xylaria</taxon>
    </lineage>
</organism>
<keyword evidence="3" id="KW-1185">Reference proteome</keyword>
<evidence type="ECO:0000259" key="1">
    <source>
        <dbReference type="Pfam" id="PF17648"/>
    </source>
</evidence>
<sequence>MDSLQNTLRNTAHSLASQENRRLVYTTATTAAVALLAYSRHCYVEWLALGEGGVPHSLPGWLINVVAHLIARRDSRAVPAPYERKKGGSADHTIVLSASDEERYGAYSRVSFFRTSIPVRSAGRPTVPTTVVPQRQTTEKAGEALVARQNAYLAAVAAANPRLFTVKPSALESPRFPALWLLSPADRPPQGLEDVDLARVKWLPRGNGETAHVHHEGSTHVCMSLVDAAKVVRNGWGERHKLSGVKGILPWGYVLVYAPREDGSDWEVWKEIVLASVRNVARCAGFDGEITIPK</sequence>
<feature type="domain" description="Luciferase" evidence="1">
    <location>
        <begin position="208"/>
        <end position="276"/>
    </location>
</feature>
<dbReference type="EMBL" id="RYZI01000610">
    <property type="protein sequence ID" value="RWA04209.1"/>
    <property type="molecule type" value="Genomic_DNA"/>
</dbReference>
<accession>A0A439CPX8</accession>
<dbReference type="AlphaFoldDB" id="A0A439CPX8"/>
<dbReference type="PANTHER" id="PTHR38695:SF1">
    <property type="entry name" value="AMINO ACID PERMEASE_ SLC12A DOMAIN-CONTAINING PROTEIN"/>
    <property type="match status" value="1"/>
</dbReference>
<dbReference type="PANTHER" id="PTHR38695">
    <property type="entry name" value="AMINO ACID PERMEASE_ SLC12A DOMAIN-CONTAINING PROTEIN"/>
    <property type="match status" value="1"/>
</dbReference>
<comment type="caution">
    <text evidence="2">The sequence shown here is derived from an EMBL/GenBank/DDBJ whole genome shotgun (WGS) entry which is preliminary data.</text>
</comment>
<dbReference type="InterPro" id="IPR048273">
    <property type="entry name" value="Luciferase"/>
</dbReference>
<proteinExistence type="predicted"/>
<protein>
    <recommendedName>
        <fullName evidence="1">Luciferase domain-containing protein</fullName>
    </recommendedName>
</protein>
<evidence type="ECO:0000313" key="2">
    <source>
        <dbReference type="EMBL" id="RWA04209.1"/>
    </source>
</evidence>
<dbReference type="Pfam" id="PF17648">
    <property type="entry name" value="Luciferase"/>
    <property type="match status" value="1"/>
</dbReference>
<evidence type="ECO:0000313" key="3">
    <source>
        <dbReference type="Proteomes" id="UP000286045"/>
    </source>
</evidence>
<reference evidence="2 3" key="1">
    <citation type="submission" date="2018-12" db="EMBL/GenBank/DDBJ databases">
        <title>Draft genome sequence of Xylaria grammica IHI A82.</title>
        <authorList>
            <person name="Buettner E."/>
            <person name="Kellner H."/>
        </authorList>
    </citation>
    <scope>NUCLEOTIDE SEQUENCE [LARGE SCALE GENOMIC DNA]</scope>
    <source>
        <strain evidence="2 3">IHI A82</strain>
    </source>
</reference>